<dbReference type="InterPro" id="IPR011856">
    <property type="entry name" value="tRNA_endonuc-like_dom_sf"/>
</dbReference>
<protein>
    <submittedName>
        <fullName evidence="1">Uncharacterized protein</fullName>
    </submittedName>
</protein>
<proteinExistence type="predicted"/>
<dbReference type="Gene3D" id="3.40.1350.10">
    <property type="match status" value="1"/>
</dbReference>
<evidence type="ECO:0000313" key="1">
    <source>
        <dbReference type="EMBL" id="GIM65992.1"/>
    </source>
</evidence>
<accession>A0A919S7F0</accession>
<keyword evidence="2" id="KW-1185">Reference proteome</keyword>
<organism evidence="1 2">
    <name type="scientific">Actinoplanes auranticolor</name>
    <dbReference type="NCBI Taxonomy" id="47988"/>
    <lineage>
        <taxon>Bacteria</taxon>
        <taxon>Bacillati</taxon>
        <taxon>Actinomycetota</taxon>
        <taxon>Actinomycetes</taxon>
        <taxon>Micromonosporales</taxon>
        <taxon>Micromonosporaceae</taxon>
        <taxon>Actinoplanes</taxon>
    </lineage>
</organism>
<gene>
    <name evidence="1" type="ORF">Aau02nite_21160</name>
</gene>
<comment type="caution">
    <text evidence="1">The sequence shown here is derived from an EMBL/GenBank/DDBJ whole genome shotgun (WGS) entry which is preliminary data.</text>
</comment>
<dbReference type="AlphaFoldDB" id="A0A919S7F0"/>
<dbReference type="RefSeq" id="WP_212988158.1">
    <property type="nucleotide sequence ID" value="NZ_BAABEA010000009.1"/>
</dbReference>
<dbReference type="EMBL" id="BOQL01000018">
    <property type="protein sequence ID" value="GIM65992.1"/>
    <property type="molecule type" value="Genomic_DNA"/>
</dbReference>
<sequence length="350" mass="39265">MPLFEMTTDELVPVPSTTFAAEQVLERADLQRLLRARLDMIVEDVMVVSEEFGAFADARRRIDLLGVDRTGHLVVIELKRTTDGGHLELQALRYAAMVSVMTFEDLVEHYELYLAKVEPDGVEEARARLAEFLEDAGGEETVLSREVRVMLVAGGFDREITTTVLWLNDVYGLDVRCVRLTPYRVDNRLLLDVQQVIPLPEARELTVQLRRRQTQARAVSSDTRDWTPYEITTPAGRTEPLRKRRAVLALVTALHQAGVPATELATVIPRSRFLPVDGTLTGDALAAAFMTAYPGSRKRLGRWFLETPLHDGTRTWVVSKMWGTNTEPVLDRLLTLAPTSGYSYEAVADS</sequence>
<reference evidence="1" key="1">
    <citation type="submission" date="2021-03" db="EMBL/GenBank/DDBJ databases">
        <title>Whole genome shotgun sequence of Actinoplanes auranticolor NBRC 12245.</title>
        <authorList>
            <person name="Komaki H."/>
            <person name="Tamura T."/>
        </authorList>
    </citation>
    <scope>NUCLEOTIDE SEQUENCE</scope>
    <source>
        <strain evidence="1">NBRC 12245</strain>
    </source>
</reference>
<evidence type="ECO:0000313" key="2">
    <source>
        <dbReference type="Proteomes" id="UP000681340"/>
    </source>
</evidence>
<name>A0A919S7F0_9ACTN</name>
<dbReference type="GO" id="GO:0003676">
    <property type="term" value="F:nucleic acid binding"/>
    <property type="evidence" value="ECO:0007669"/>
    <property type="project" value="InterPro"/>
</dbReference>
<dbReference type="Proteomes" id="UP000681340">
    <property type="component" value="Unassembled WGS sequence"/>
</dbReference>